<comment type="catalytic activity">
    <reaction evidence="1 6">
        <text>a beta-lactam + H2O = a substituted beta-amino acid</text>
        <dbReference type="Rhea" id="RHEA:20401"/>
        <dbReference type="ChEBI" id="CHEBI:15377"/>
        <dbReference type="ChEBI" id="CHEBI:35627"/>
        <dbReference type="ChEBI" id="CHEBI:140347"/>
        <dbReference type="EC" id="3.5.2.6"/>
    </reaction>
</comment>
<name>A0A4Q4KPK8_9FLAO</name>
<evidence type="ECO:0000256" key="6">
    <source>
        <dbReference type="RuleBase" id="RU361140"/>
    </source>
</evidence>
<gene>
    <name evidence="10" type="ORF">ERX46_05280</name>
</gene>
<dbReference type="OrthoDB" id="9793489at2"/>
<dbReference type="GO" id="GO:0008800">
    <property type="term" value="F:beta-lactamase activity"/>
    <property type="evidence" value="ECO:0007669"/>
    <property type="project" value="UniProtKB-UniRule"/>
</dbReference>
<dbReference type="SUPFAM" id="SSF48452">
    <property type="entry name" value="TPR-like"/>
    <property type="match status" value="1"/>
</dbReference>
<comment type="caution">
    <text evidence="10">The sequence shown here is derived from an EMBL/GenBank/DDBJ whole genome shotgun (WGS) entry which is preliminary data.</text>
</comment>
<dbReference type="Pfam" id="PF11954">
    <property type="entry name" value="DUF3471"/>
    <property type="match status" value="1"/>
</dbReference>
<reference evidence="10 11" key="1">
    <citation type="submission" date="2019-02" db="EMBL/GenBank/DDBJ databases">
        <title>Genome sequence of the sea-ice species Brumimicrobium glaciale.</title>
        <authorList>
            <person name="Bowman J.P."/>
        </authorList>
    </citation>
    <scope>NUCLEOTIDE SEQUENCE [LARGE SCALE GENOMIC DNA]</scope>
    <source>
        <strain evidence="10 11">IC156</strain>
    </source>
</reference>
<comment type="similarity">
    <text evidence="2 6">Belongs to the class-C beta-lactamase family.</text>
</comment>
<evidence type="ECO:0000259" key="8">
    <source>
        <dbReference type="Pfam" id="PF00144"/>
    </source>
</evidence>
<dbReference type="PANTHER" id="PTHR46825">
    <property type="entry name" value="D-ALANYL-D-ALANINE-CARBOXYPEPTIDASE/ENDOPEPTIDASE AMPH"/>
    <property type="match status" value="1"/>
</dbReference>
<dbReference type="InterPro" id="IPR001466">
    <property type="entry name" value="Beta-lactam-related"/>
</dbReference>
<dbReference type="GO" id="GO:0046677">
    <property type="term" value="P:response to antibiotic"/>
    <property type="evidence" value="ECO:0007669"/>
    <property type="project" value="UniProtKB-UniRule"/>
</dbReference>
<keyword evidence="11" id="KW-1185">Reference proteome</keyword>
<dbReference type="SUPFAM" id="SSF56601">
    <property type="entry name" value="beta-lactamase/transpeptidase-like"/>
    <property type="match status" value="1"/>
</dbReference>
<dbReference type="Gene3D" id="1.25.40.10">
    <property type="entry name" value="Tetratricopeptide repeat domain"/>
    <property type="match status" value="1"/>
</dbReference>
<dbReference type="EC" id="3.5.2.6" evidence="6"/>
<dbReference type="Gene3D" id="3.40.710.10">
    <property type="entry name" value="DD-peptidase/beta-lactamase superfamily"/>
    <property type="match status" value="1"/>
</dbReference>
<feature type="repeat" description="TPR" evidence="5">
    <location>
        <begin position="399"/>
        <end position="432"/>
    </location>
</feature>
<dbReference type="InterPro" id="IPR012338">
    <property type="entry name" value="Beta-lactam/transpept-like"/>
</dbReference>
<dbReference type="EMBL" id="SETE01000002">
    <property type="protein sequence ID" value="RYM34787.1"/>
    <property type="molecule type" value="Genomic_DNA"/>
</dbReference>
<dbReference type="PROSITE" id="PS00336">
    <property type="entry name" value="BETA_LACTAMASE_C"/>
    <property type="match status" value="1"/>
</dbReference>
<dbReference type="AlphaFoldDB" id="A0A4Q4KPK8"/>
<organism evidence="10 11">
    <name type="scientific">Brumimicrobium glaciale</name>
    <dbReference type="NCBI Taxonomy" id="200475"/>
    <lineage>
        <taxon>Bacteria</taxon>
        <taxon>Pseudomonadati</taxon>
        <taxon>Bacteroidota</taxon>
        <taxon>Flavobacteriia</taxon>
        <taxon>Flavobacteriales</taxon>
        <taxon>Crocinitomicaceae</taxon>
        <taxon>Brumimicrobium</taxon>
    </lineage>
</organism>
<protein>
    <recommendedName>
        <fullName evidence="6">Beta-lactamase</fullName>
        <ecNumber evidence="6">3.5.2.6</ecNumber>
    </recommendedName>
</protein>
<evidence type="ECO:0000256" key="1">
    <source>
        <dbReference type="ARBA" id="ARBA00001526"/>
    </source>
</evidence>
<dbReference type="RefSeq" id="WP_130092795.1">
    <property type="nucleotide sequence ID" value="NZ_SETE01000002.1"/>
</dbReference>
<dbReference type="InterPro" id="IPR050491">
    <property type="entry name" value="AmpC-like"/>
</dbReference>
<feature type="chain" id="PRO_5020195086" description="Beta-lactamase" evidence="7">
    <location>
        <begin position="24"/>
        <end position="574"/>
    </location>
</feature>
<dbReference type="InterPro" id="IPR011990">
    <property type="entry name" value="TPR-like_helical_dom_sf"/>
</dbReference>
<dbReference type="GO" id="GO:0030288">
    <property type="term" value="C:outer membrane-bounded periplasmic space"/>
    <property type="evidence" value="ECO:0007669"/>
    <property type="project" value="InterPro"/>
</dbReference>
<feature type="signal peptide" evidence="7">
    <location>
        <begin position="1"/>
        <end position="23"/>
    </location>
</feature>
<dbReference type="PANTHER" id="PTHR46825:SF9">
    <property type="entry name" value="BETA-LACTAMASE-RELATED DOMAIN-CONTAINING PROTEIN"/>
    <property type="match status" value="1"/>
</dbReference>
<accession>A0A4Q4KPK8</accession>
<feature type="repeat" description="TPR" evidence="5">
    <location>
        <begin position="433"/>
        <end position="466"/>
    </location>
</feature>
<evidence type="ECO:0000256" key="4">
    <source>
        <dbReference type="ARBA" id="ARBA00023251"/>
    </source>
</evidence>
<evidence type="ECO:0000256" key="7">
    <source>
        <dbReference type="SAM" id="SignalP"/>
    </source>
</evidence>
<dbReference type="InterPro" id="IPR001586">
    <property type="entry name" value="Beta-lactam_class-C_AS"/>
</dbReference>
<evidence type="ECO:0000313" key="10">
    <source>
        <dbReference type="EMBL" id="RYM34787.1"/>
    </source>
</evidence>
<sequence>MKNYIIPSLLLFLGTTFTSQAQAPVISQEVKENIISRVDKEITPAIVVGVVNADGITYFSYGVKSLKTKELVDENSIFELGSISKTFTGILLADMVVKGEIDLDEPLQNLLPEGITAPTKDGKSIKLFHLSNHTSGLPRLPNNMNPSNPANPYADYTVKEMYDFLNSYELTRAIGSEFEYSNYAVGLLGNVLAAKRNMTYEELMLEIIAQPLGMKNTAIVFTTEMRENLAYGHNTGLEVENWDLPTLAGAGAIRSSAADMVKFLSANMGILESDLYSPMRLSHQITSDEEIEQKVGLGWIIDESDSVEYIWHNGATGGYNTFTGFKKDGSLGVIVLTNSESGVTDIGMHILDPSKALSDPKPSIATKVKHILDNKGIRKATKVYWIIKKNEEEAYDFGEEQLNALGYSYLQKNEIKKAISIFELNVDAFPTSSNAYDSYAEALMKNKENKKAIKNYKKSVALNPGNTNAIEMLKKLGVETKDMVEEIIVEDAVLKSYVGDYELAKGFILTISKDGSQLNAQATGQGAAPIFPKSNNEFYYKIVDAQVVFNLNEAGEVESLTLFQGGQELVGVKQ</sequence>
<evidence type="ECO:0000256" key="2">
    <source>
        <dbReference type="ARBA" id="ARBA00007840"/>
    </source>
</evidence>
<feature type="domain" description="Beta-lactamase-related" evidence="8">
    <location>
        <begin position="34"/>
        <end position="342"/>
    </location>
</feature>
<evidence type="ECO:0000256" key="5">
    <source>
        <dbReference type="PROSITE-ProRule" id="PRU00339"/>
    </source>
</evidence>
<keyword evidence="4 6" id="KW-0046">Antibiotic resistance</keyword>
<keyword evidence="5" id="KW-0802">TPR repeat</keyword>
<dbReference type="PROSITE" id="PS50005">
    <property type="entry name" value="TPR"/>
    <property type="match status" value="2"/>
</dbReference>
<dbReference type="GO" id="GO:0017001">
    <property type="term" value="P:antibiotic catabolic process"/>
    <property type="evidence" value="ECO:0007669"/>
    <property type="project" value="InterPro"/>
</dbReference>
<keyword evidence="7" id="KW-0732">Signal</keyword>
<evidence type="ECO:0000313" key="11">
    <source>
        <dbReference type="Proteomes" id="UP000293952"/>
    </source>
</evidence>
<proteinExistence type="inferred from homology"/>
<dbReference type="SMART" id="SM00028">
    <property type="entry name" value="TPR"/>
    <property type="match status" value="2"/>
</dbReference>
<keyword evidence="3 6" id="KW-0378">Hydrolase</keyword>
<feature type="domain" description="Peptidase S12 Pab87-related C-terminal" evidence="9">
    <location>
        <begin position="490"/>
        <end position="563"/>
    </location>
</feature>
<dbReference type="Pfam" id="PF00144">
    <property type="entry name" value="Beta-lactamase"/>
    <property type="match status" value="1"/>
</dbReference>
<dbReference type="Proteomes" id="UP000293952">
    <property type="component" value="Unassembled WGS sequence"/>
</dbReference>
<evidence type="ECO:0000259" key="9">
    <source>
        <dbReference type="Pfam" id="PF11954"/>
    </source>
</evidence>
<dbReference type="InterPro" id="IPR019734">
    <property type="entry name" value="TPR_rpt"/>
</dbReference>
<evidence type="ECO:0000256" key="3">
    <source>
        <dbReference type="ARBA" id="ARBA00022801"/>
    </source>
</evidence>
<dbReference type="InterPro" id="IPR021860">
    <property type="entry name" value="Peptidase_S12_Pab87-rel_C"/>
</dbReference>